<dbReference type="SUPFAM" id="SSF47413">
    <property type="entry name" value="lambda repressor-like DNA-binding domains"/>
    <property type="match status" value="1"/>
</dbReference>
<dbReference type="Proteomes" id="UP000463961">
    <property type="component" value="Chromosome"/>
</dbReference>
<accession>A0A7R6TNJ4</accession>
<feature type="domain" description="HTH cro/C1-type" evidence="1">
    <location>
        <begin position="5"/>
        <end position="59"/>
    </location>
</feature>
<evidence type="ECO:0000313" key="3">
    <source>
        <dbReference type="Proteomes" id="UP000463961"/>
    </source>
</evidence>
<dbReference type="EMBL" id="AP022345">
    <property type="protein sequence ID" value="BBU68064.1"/>
    <property type="molecule type" value="Genomic_DNA"/>
</dbReference>
<organism evidence="2 3">
    <name type="scientific">Fluviibacter phosphoraccumulans</name>
    <dbReference type="NCBI Taxonomy" id="1751046"/>
    <lineage>
        <taxon>Bacteria</taxon>
        <taxon>Pseudomonadati</taxon>
        <taxon>Pseudomonadota</taxon>
        <taxon>Betaproteobacteria</taxon>
        <taxon>Rhodocyclales</taxon>
        <taxon>Fluviibacteraceae</taxon>
        <taxon>Fluviibacter</taxon>
    </lineage>
</organism>
<reference evidence="3" key="1">
    <citation type="submission" date="2020-01" db="EMBL/GenBank/DDBJ databases">
        <title>Phosphoaccumulans saitamaens gen. nov., sp. nov., a polyphosphate accumulating bacterium isolated from surface river water.</title>
        <authorList>
            <person name="Watanabe K."/>
            <person name="Suda W."/>
        </authorList>
    </citation>
    <scope>NUCLEOTIDE SEQUENCE [LARGE SCALE GENOMIC DNA]</scope>
    <source>
        <strain evidence="3">ICHIAU1</strain>
    </source>
</reference>
<dbReference type="Pfam" id="PF13560">
    <property type="entry name" value="HTH_31"/>
    <property type="match status" value="1"/>
</dbReference>
<dbReference type="InterPro" id="IPR010982">
    <property type="entry name" value="Lambda_DNA-bd_dom_sf"/>
</dbReference>
<dbReference type="RefSeq" id="WP_202930728.1">
    <property type="nucleotide sequence ID" value="NZ_AP022345.1"/>
</dbReference>
<sequence>MGEKIRARRKALGVNAINTAESAGISRVTLHRIEKGEASVTMGAYLNVLAALGLPLPEAEVPSAIDVEDAIPTRIKIDDYPQLRQLAWQVHGTDTLTPVEAHDIYERNWRHIDASKLEARERHLINSLQTGLGGDFPHV</sequence>
<keyword evidence="3" id="KW-1185">Reference proteome</keyword>
<gene>
    <name evidence="2" type="ORF">ICHIAU1_03470</name>
</gene>
<evidence type="ECO:0000259" key="1">
    <source>
        <dbReference type="PROSITE" id="PS50943"/>
    </source>
</evidence>
<dbReference type="Gene3D" id="1.10.260.40">
    <property type="entry name" value="lambda repressor-like DNA-binding domains"/>
    <property type="match status" value="1"/>
</dbReference>
<name>A0A7R6TNJ4_9RHOO</name>
<evidence type="ECO:0000313" key="2">
    <source>
        <dbReference type="EMBL" id="BBU68064.1"/>
    </source>
</evidence>
<dbReference type="InterPro" id="IPR001387">
    <property type="entry name" value="Cro/C1-type_HTH"/>
</dbReference>
<dbReference type="SMART" id="SM00530">
    <property type="entry name" value="HTH_XRE"/>
    <property type="match status" value="1"/>
</dbReference>
<dbReference type="CDD" id="cd00093">
    <property type="entry name" value="HTH_XRE"/>
    <property type="match status" value="1"/>
</dbReference>
<dbReference type="GO" id="GO:0003677">
    <property type="term" value="F:DNA binding"/>
    <property type="evidence" value="ECO:0007669"/>
    <property type="project" value="InterPro"/>
</dbReference>
<dbReference type="PROSITE" id="PS50943">
    <property type="entry name" value="HTH_CROC1"/>
    <property type="match status" value="1"/>
</dbReference>
<proteinExistence type="predicted"/>
<dbReference type="AlphaFoldDB" id="A0A7R6TNJ4"/>
<protein>
    <recommendedName>
        <fullName evidence="1">HTH cro/C1-type domain-containing protein</fullName>
    </recommendedName>
</protein>